<dbReference type="STRING" id="50990.A0A4Y7PCX8"/>
<name>A0A4Y7PCX8_9AGAM</name>
<accession>A0A4Y7PCX8</accession>
<organism evidence="1 2">
    <name type="scientific">Rickenella mellea</name>
    <dbReference type="NCBI Taxonomy" id="50990"/>
    <lineage>
        <taxon>Eukaryota</taxon>
        <taxon>Fungi</taxon>
        <taxon>Dikarya</taxon>
        <taxon>Basidiomycota</taxon>
        <taxon>Agaricomycotina</taxon>
        <taxon>Agaricomycetes</taxon>
        <taxon>Hymenochaetales</taxon>
        <taxon>Rickenellaceae</taxon>
        <taxon>Rickenella</taxon>
    </lineage>
</organism>
<keyword evidence="2" id="KW-1185">Reference proteome</keyword>
<dbReference type="Pfam" id="PF18758">
    <property type="entry name" value="KDZ"/>
    <property type="match status" value="1"/>
</dbReference>
<gene>
    <name evidence="1" type="ORF">BD410DRAFT_684103</name>
</gene>
<feature type="non-terminal residue" evidence="1">
    <location>
        <position position="110"/>
    </location>
</feature>
<feature type="non-terminal residue" evidence="1">
    <location>
        <position position="1"/>
    </location>
</feature>
<dbReference type="InterPro" id="IPR040521">
    <property type="entry name" value="KDZ"/>
</dbReference>
<sequence length="110" mass="12707">LFLRQVFVDLCFSEPLSGVIDSGIKRVVFAYDIACQYSIHFSDRIRHPDFPLFTDEQFRILDQLVINWLIGKFHLGAHVPECADSYSFNYTINVGRSYGELPESNWSSLN</sequence>
<dbReference type="OrthoDB" id="3257768at2759"/>
<proteinExistence type="predicted"/>
<reference evidence="1 2" key="1">
    <citation type="submission" date="2018-06" db="EMBL/GenBank/DDBJ databases">
        <title>A transcriptomic atlas of mushroom development highlights an independent origin of complex multicellularity.</title>
        <authorList>
            <consortium name="DOE Joint Genome Institute"/>
            <person name="Krizsan K."/>
            <person name="Almasi E."/>
            <person name="Merenyi Z."/>
            <person name="Sahu N."/>
            <person name="Viragh M."/>
            <person name="Koszo T."/>
            <person name="Mondo S."/>
            <person name="Kiss B."/>
            <person name="Balint B."/>
            <person name="Kues U."/>
            <person name="Barry K."/>
            <person name="Hegedus J.C."/>
            <person name="Henrissat B."/>
            <person name="Johnson J."/>
            <person name="Lipzen A."/>
            <person name="Ohm R."/>
            <person name="Nagy I."/>
            <person name="Pangilinan J."/>
            <person name="Yan J."/>
            <person name="Xiong Y."/>
            <person name="Grigoriev I.V."/>
            <person name="Hibbett D.S."/>
            <person name="Nagy L.G."/>
        </authorList>
    </citation>
    <scope>NUCLEOTIDE SEQUENCE [LARGE SCALE GENOMIC DNA]</scope>
    <source>
        <strain evidence="1 2">SZMC22713</strain>
    </source>
</reference>
<protein>
    <submittedName>
        <fullName evidence="1">Uncharacterized protein</fullName>
    </submittedName>
</protein>
<dbReference type="VEuPathDB" id="FungiDB:BD410DRAFT_684103"/>
<evidence type="ECO:0000313" key="2">
    <source>
        <dbReference type="Proteomes" id="UP000294933"/>
    </source>
</evidence>
<dbReference type="Proteomes" id="UP000294933">
    <property type="component" value="Unassembled WGS sequence"/>
</dbReference>
<dbReference type="AlphaFoldDB" id="A0A4Y7PCX8"/>
<evidence type="ECO:0000313" key="1">
    <source>
        <dbReference type="EMBL" id="TDL13127.1"/>
    </source>
</evidence>
<dbReference type="EMBL" id="ML170968">
    <property type="protein sequence ID" value="TDL13127.1"/>
    <property type="molecule type" value="Genomic_DNA"/>
</dbReference>